<dbReference type="InterPro" id="IPR000415">
    <property type="entry name" value="Nitroreductase-like"/>
</dbReference>
<dbReference type="PANTHER" id="PTHR43673:SF10">
    <property type="entry name" value="NADH DEHYDROGENASE_NAD(P)H NITROREDUCTASE XCC3605-RELATED"/>
    <property type="match status" value="1"/>
</dbReference>
<protein>
    <submittedName>
        <fullName evidence="4">Nitroreductase</fullName>
    </submittedName>
</protein>
<feature type="domain" description="Nitroreductase" evidence="3">
    <location>
        <begin position="167"/>
        <end position="216"/>
    </location>
</feature>
<dbReference type="OrthoDB" id="9784375at2"/>
<dbReference type="AlphaFoldDB" id="A0A090AK13"/>
<dbReference type="InterPro" id="IPR029479">
    <property type="entry name" value="Nitroreductase"/>
</dbReference>
<name>A0A090AK13_9GAMM</name>
<sequence>MNSSWELIRDYMRNINFIRHMYKILTGFAGFMYDYKRFLAYGGWQENMNDIERRNYQQVYCYHRLEKSLSFKERNPNSGWRDVYELLNLLNIAKQSNSIGYHDKASKQILEKFIALPENINLEQSQSIKKELEKFDFNSNDIHGAMEYNLSHFKKGKLEQPEDFFLTRYSLREFQDKTVGDEIIHRAIRLAMKTPSVCNRQAWHIYHTSDKEVKNSVLRYQNGNRHFGENIPNLLVITTDLKAFFSATERYQHWIDGGLLSMSLMYAFHALGMATCALNWSQSPKNDKLLRKIVNIKPDHTIIMLLAVGYPDENNKVCLSARRPFEEIYSTLENR</sequence>
<dbReference type="GO" id="GO:0016491">
    <property type="term" value="F:oxidoreductase activity"/>
    <property type="evidence" value="ECO:0007669"/>
    <property type="project" value="UniProtKB-KW"/>
</dbReference>
<dbReference type="KEGG" id="tig:THII_1655"/>
<dbReference type="STRING" id="40754.THII_1655"/>
<proteinExistence type="inferred from homology"/>
<gene>
    <name evidence="4" type="ORF">THII_1655</name>
</gene>
<reference evidence="4 5" key="1">
    <citation type="journal article" date="2014" name="ISME J.">
        <title>Ecophysiology of Thioploca ingrica as revealed by the complete genome sequence supplemented with proteomic evidence.</title>
        <authorList>
            <person name="Kojima H."/>
            <person name="Ogura Y."/>
            <person name="Yamamoto N."/>
            <person name="Togashi T."/>
            <person name="Mori H."/>
            <person name="Watanabe T."/>
            <person name="Nemoto F."/>
            <person name="Kurokawa K."/>
            <person name="Hayashi T."/>
            <person name="Fukui M."/>
        </authorList>
    </citation>
    <scope>NUCLEOTIDE SEQUENCE [LARGE SCALE GENOMIC DNA]</scope>
</reference>
<evidence type="ECO:0000256" key="2">
    <source>
        <dbReference type="ARBA" id="ARBA00023002"/>
    </source>
</evidence>
<dbReference type="HOGENOM" id="CLU_065127_0_0_6"/>
<keyword evidence="2" id="KW-0560">Oxidoreductase</keyword>
<dbReference type="PANTHER" id="PTHR43673">
    <property type="entry name" value="NAD(P)H NITROREDUCTASE YDGI-RELATED"/>
    <property type="match status" value="1"/>
</dbReference>
<dbReference type="Proteomes" id="UP000031623">
    <property type="component" value="Chromosome"/>
</dbReference>
<dbReference type="SUPFAM" id="SSF55469">
    <property type="entry name" value="FMN-dependent nitroreductase-like"/>
    <property type="match status" value="1"/>
</dbReference>
<keyword evidence="5" id="KW-1185">Reference proteome</keyword>
<organism evidence="4 5">
    <name type="scientific">Thioploca ingrica</name>
    <dbReference type="NCBI Taxonomy" id="40754"/>
    <lineage>
        <taxon>Bacteria</taxon>
        <taxon>Pseudomonadati</taxon>
        <taxon>Pseudomonadota</taxon>
        <taxon>Gammaproteobacteria</taxon>
        <taxon>Thiotrichales</taxon>
        <taxon>Thiotrichaceae</taxon>
        <taxon>Thioploca</taxon>
    </lineage>
</organism>
<evidence type="ECO:0000313" key="4">
    <source>
        <dbReference type="EMBL" id="BAP55952.1"/>
    </source>
</evidence>
<accession>A0A090AK13</accession>
<evidence type="ECO:0000313" key="5">
    <source>
        <dbReference type="Proteomes" id="UP000031623"/>
    </source>
</evidence>
<dbReference type="Pfam" id="PF00881">
    <property type="entry name" value="Nitroreductase"/>
    <property type="match status" value="1"/>
</dbReference>
<comment type="similarity">
    <text evidence="1">Belongs to the nitroreductase family.</text>
</comment>
<evidence type="ECO:0000256" key="1">
    <source>
        <dbReference type="ARBA" id="ARBA00007118"/>
    </source>
</evidence>
<evidence type="ECO:0000259" key="3">
    <source>
        <dbReference type="Pfam" id="PF00881"/>
    </source>
</evidence>
<dbReference type="EMBL" id="AP014633">
    <property type="protein sequence ID" value="BAP55952.1"/>
    <property type="molecule type" value="Genomic_DNA"/>
</dbReference>
<dbReference type="Gene3D" id="3.40.109.10">
    <property type="entry name" value="NADH Oxidase"/>
    <property type="match status" value="1"/>
</dbReference>